<evidence type="ECO:0000256" key="1">
    <source>
        <dbReference type="SAM" id="Coils"/>
    </source>
</evidence>
<dbReference type="RefSeq" id="XP_002295152.1">
    <property type="nucleotide sequence ID" value="XM_002295116.1"/>
</dbReference>
<keyword evidence="1" id="KW-0175">Coiled coil</keyword>
<dbReference type="GeneID" id="7448877"/>
<accession>B8CGA0</accession>
<name>B8CGA0_THAPS</name>
<feature type="compositionally biased region" description="Acidic residues" evidence="2">
    <location>
        <begin position="52"/>
        <end position="63"/>
    </location>
</feature>
<feature type="coiled-coil region" evidence="1">
    <location>
        <begin position="505"/>
        <end position="630"/>
    </location>
</feature>
<dbReference type="Proteomes" id="UP000001449">
    <property type="component" value="Chromosome 23"/>
</dbReference>
<feature type="region of interest" description="Disordered" evidence="2">
    <location>
        <begin position="123"/>
        <end position="149"/>
    </location>
</feature>
<evidence type="ECO:0000256" key="2">
    <source>
        <dbReference type="SAM" id="MobiDB-lite"/>
    </source>
</evidence>
<feature type="compositionally biased region" description="Acidic residues" evidence="2">
    <location>
        <begin position="742"/>
        <end position="757"/>
    </location>
</feature>
<dbReference type="InParanoid" id="B8CGA0"/>
<sequence length="869" mass="97694">MDVRGGGGDQEHQYHPQQHEHVVSQASHCQRSDMRGGAQRLKSPPTPQFQDLDYEPDAEDEADEYYEYLNDNDADYATADDGGFIMGDDGEYTDEEEEYYYDDYDTAEEFDDDEQMILGEDNLFYFPDDDTNNPSDNAVDDDATSDQRRRFSVKNPLRPMKTTSNNNINNKHRSNTSLTIRGALPTAIPSLISSVSNNLSSLPSTISMLPSTLSSNISNGFHFGMNSMANMGDGLSKALSALPSSLSNMSVENGSIMVISVVMAVVFVRTVVLGSGNLLGGGKGEVIRGRFFGRGGTRSSSGGRKKTRKNKRKSRVVNTKQGGASKLWARLFSKSSKEEEESSTSVANGGIGNSKYGDYSEGYPGEEEPDDGIMDLDDIESEFTMKQRSHWMVPTSLSSLRSSIGNVGKALVPKTANVLVENVWIWMCATGEKMGVGGFRRRVRIGSSSKNNGSGGEEMKGELDIGNTVDLAKDNVGVFASSKDDGSKEASVNNVTLSKESTEKVGVLQNQLDTLTKSHESLEQEYEASLRMLHEARMELRQLQSQRNNGIGDTDDSSQKKQMEAMVKKLESKYKQQMKDQVERVRGQMEGKLRSEMEVELQEKVEAKMRAELEEQFEQQMEARAKEMQESFDAELQRELDLRVDEIKREKEDIAGTKFQEAINEAVAHEVDQAVEEAVQQAVQREQQKARDEMIRVRQGIQKVLERERRLMKEQVKRSTGQVREWVKQQQMEQLARREEQLQEEVEQLQMLEEEEAMGDRRRGNARQGGGAGARRSGQINSGRYGSSFYDDRKRAARPRDMDDEDIPRSFAEKEDYYEDVDGIGDGQDESMQQQQQRRVSRDSPSSEGSGPRNVYKQAAQRKQQQRRK</sequence>
<feature type="region of interest" description="Disordered" evidence="2">
    <location>
        <begin position="712"/>
        <end position="869"/>
    </location>
</feature>
<dbReference type="eggNOG" id="ENOG502T7GS">
    <property type="taxonomic scope" value="Eukaryota"/>
</dbReference>
<dbReference type="PaxDb" id="35128-Thaps12037"/>
<gene>
    <name evidence="3" type="ORF">THAPSDRAFT_12037</name>
</gene>
<proteinExistence type="predicted"/>
<feature type="region of interest" description="Disordered" evidence="2">
    <location>
        <begin position="333"/>
        <end position="372"/>
    </location>
</feature>
<feature type="region of interest" description="Disordered" evidence="2">
    <location>
        <begin position="1"/>
        <end position="63"/>
    </location>
</feature>
<dbReference type="EMBL" id="CM000654">
    <property type="protein sequence ID" value="EED87456.1"/>
    <property type="molecule type" value="Genomic_DNA"/>
</dbReference>
<dbReference type="KEGG" id="tps:THAPSDRAFT_12037"/>
<feature type="region of interest" description="Disordered" evidence="2">
    <location>
        <begin position="290"/>
        <end position="320"/>
    </location>
</feature>
<reference evidence="3 4" key="1">
    <citation type="journal article" date="2004" name="Science">
        <title>The genome of the diatom Thalassiosira pseudonana: ecology, evolution, and metabolism.</title>
        <authorList>
            <person name="Armbrust E.V."/>
            <person name="Berges J.A."/>
            <person name="Bowler C."/>
            <person name="Green B.R."/>
            <person name="Martinez D."/>
            <person name="Putnam N.H."/>
            <person name="Zhou S."/>
            <person name="Allen A.E."/>
            <person name="Apt K.E."/>
            <person name="Bechner M."/>
            <person name="Brzezinski M.A."/>
            <person name="Chaal B.K."/>
            <person name="Chiovitti A."/>
            <person name="Davis A.K."/>
            <person name="Demarest M.S."/>
            <person name="Detter J.C."/>
            <person name="Glavina T."/>
            <person name="Goodstein D."/>
            <person name="Hadi M.Z."/>
            <person name="Hellsten U."/>
            <person name="Hildebrand M."/>
            <person name="Jenkins B.D."/>
            <person name="Jurka J."/>
            <person name="Kapitonov V.V."/>
            <person name="Kroger N."/>
            <person name="Lau W.W."/>
            <person name="Lane T.W."/>
            <person name="Larimer F.W."/>
            <person name="Lippmeier J.C."/>
            <person name="Lucas S."/>
            <person name="Medina M."/>
            <person name="Montsant A."/>
            <person name="Obornik M."/>
            <person name="Parker M.S."/>
            <person name="Palenik B."/>
            <person name="Pazour G.J."/>
            <person name="Richardson P.M."/>
            <person name="Rynearson T.A."/>
            <person name="Saito M.A."/>
            <person name="Schwartz D.C."/>
            <person name="Thamatrakoln K."/>
            <person name="Valentin K."/>
            <person name="Vardi A."/>
            <person name="Wilkerson F.P."/>
            <person name="Rokhsar D.S."/>
        </authorList>
    </citation>
    <scope>NUCLEOTIDE SEQUENCE [LARGE SCALE GENOMIC DNA]</scope>
    <source>
        <strain evidence="3 4">CCMP1335</strain>
    </source>
</reference>
<feature type="compositionally biased region" description="Basic and acidic residues" evidence="2">
    <location>
        <begin position="790"/>
        <end position="815"/>
    </location>
</feature>
<keyword evidence="4" id="KW-1185">Reference proteome</keyword>
<feature type="compositionally biased region" description="Acidic residues" evidence="2">
    <location>
        <begin position="816"/>
        <end position="829"/>
    </location>
</feature>
<evidence type="ECO:0000313" key="4">
    <source>
        <dbReference type="Proteomes" id="UP000001449"/>
    </source>
</evidence>
<dbReference type="AlphaFoldDB" id="B8CGA0"/>
<feature type="compositionally biased region" description="Low complexity" evidence="2">
    <location>
        <begin position="830"/>
        <end position="847"/>
    </location>
</feature>
<reference evidence="3 4" key="2">
    <citation type="journal article" date="2008" name="Nature">
        <title>The Phaeodactylum genome reveals the evolutionary history of diatom genomes.</title>
        <authorList>
            <person name="Bowler C."/>
            <person name="Allen A.E."/>
            <person name="Badger J.H."/>
            <person name="Grimwood J."/>
            <person name="Jabbari K."/>
            <person name="Kuo A."/>
            <person name="Maheswari U."/>
            <person name="Martens C."/>
            <person name="Maumus F."/>
            <person name="Otillar R.P."/>
            <person name="Rayko E."/>
            <person name="Salamov A."/>
            <person name="Vandepoele K."/>
            <person name="Beszteri B."/>
            <person name="Gruber A."/>
            <person name="Heijde M."/>
            <person name="Katinka M."/>
            <person name="Mock T."/>
            <person name="Valentin K."/>
            <person name="Verret F."/>
            <person name="Berges J.A."/>
            <person name="Brownlee C."/>
            <person name="Cadoret J.P."/>
            <person name="Chiovitti A."/>
            <person name="Choi C.J."/>
            <person name="Coesel S."/>
            <person name="De Martino A."/>
            <person name="Detter J.C."/>
            <person name="Durkin C."/>
            <person name="Falciatore A."/>
            <person name="Fournet J."/>
            <person name="Haruta M."/>
            <person name="Huysman M.J."/>
            <person name="Jenkins B.D."/>
            <person name="Jiroutova K."/>
            <person name="Jorgensen R.E."/>
            <person name="Joubert Y."/>
            <person name="Kaplan A."/>
            <person name="Kroger N."/>
            <person name="Kroth P.G."/>
            <person name="La Roche J."/>
            <person name="Lindquist E."/>
            <person name="Lommer M."/>
            <person name="Martin-Jezequel V."/>
            <person name="Lopez P.J."/>
            <person name="Lucas S."/>
            <person name="Mangogna M."/>
            <person name="McGinnis K."/>
            <person name="Medlin L.K."/>
            <person name="Montsant A."/>
            <person name="Oudot-Le Secq M.P."/>
            <person name="Napoli C."/>
            <person name="Obornik M."/>
            <person name="Parker M.S."/>
            <person name="Petit J.L."/>
            <person name="Porcel B.M."/>
            <person name="Poulsen N."/>
            <person name="Robison M."/>
            <person name="Rychlewski L."/>
            <person name="Rynearson T.A."/>
            <person name="Schmutz J."/>
            <person name="Shapiro H."/>
            <person name="Siaut M."/>
            <person name="Stanley M."/>
            <person name="Sussman M.R."/>
            <person name="Taylor A.R."/>
            <person name="Vardi A."/>
            <person name="von Dassow P."/>
            <person name="Vyverman W."/>
            <person name="Willis A."/>
            <person name="Wyrwicz L.S."/>
            <person name="Rokhsar D.S."/>
            <person name="Weissenbach J."/>
            <person name="Armbrust E.V."/>
            <person name="Green B.R."/>
            <person name="Van de Peer Y."/>
            <person name="Grigoriev I.V."/>
        </authorList>
    </citation>
    <scope>NUCLEOTIDE SEQUENCE [LARGE SCALE GENOMIC DNA]</scope>
    <source>
        <strain evidence="3 4">CCMP1335</strain>
    </source>
</reference>
<dbReference type="HOGENOM" id="CLU_330260_0_0_1"/>
<organism evidence="3 4">
    <name type="scientific">Thalassiosira pseudonana</name>
    <name type="common">Marine diatom</name>
    <name type="synonym">Cyclotella nana</name>
    <dbReference type="NCBI Taxonomy" id="35128"/>
    <lineage>
        <taxon>Eukaryota</taxon>
        <taxon>Sar</taxon>
        <taxon>Stramenopiles</taxon>
        <taxon>Ochrophyta</taxon>
        <taxon>Bacillariophyta</taxon>
        <taxon>Coscinodiscophyceae</taxon>
        <taxon>Thalassiosirophycidae</taxon>
        <taxon>Thalassiosirales</taxon>
        <taxon>Thalassiosiraceae</taxon>
        <taxon>Thalassiosira</taxon>
    </lineage>
</organism>
<feature type="compositionally biased region" description="Basic residues" evidence="2">
    <location>
        <begin position="303"/>
        <end position="315"/>
    </location>
</feature>
<evidence type="ECO:0000313" key="3">
    <source>
        <dbReference type="EMBL" id="EED87456.1"/>
    </source>
</evidence>
<feature type="compositionally biased region" description="Basic and acidic residues" evidence="2">
    <location>
        <begin position="1"/>
        <end position="22"/>
    </location>
</feature>
<protein>
    <submittedName>
        <fullName evidence="3">Uncharacterized protein</fullName>
    </submittedName>
</protein>